<sequence>MPESKLKYGVSLYSFAKPYFLREMDVPQLIARSKELGFSGYTFVAAQMCKGYPYPTDEFLDAIHEASERNHMDQVCWEGYLDFGMRNDRDLTAEEIEEFTRNDIIYARKAGFHMMKTQHSISPEIFQKMAPFCEKMDVKLCIEMHWPHYPKVKEWQTYLRIMEKSDGWLGVCPDTSIFQKYPHQLEINQALDDGFDPDKLQIILQMMRDDCEKEEILKVCTCDVEENYVEEYCQMFYRPEAKVGELADLLKYSHMIHGKFYYLADDEHDPCIPYEDIMPLIKKCGYEGYIVSEYEGHHCSVKEDENLQLKRHCKLMKRLYR</sequence>
<dbReference type="EMBL" id="DXCH01000051">
    <property type="protein sequence ID" value="HIZ06678.1"/>
    <property type="molecule type" value="Genomic_DNA"/>
</dbReference>
<dbReference type="InterPro" id="IPR013022">
    <property type="entry name" value="Xyl_isomerase-like_TIM-brl"/>
</dbReference>
<dbReference type="AlphaFoldDB" id="A0A9D2D163"/>
<accession>A0A9D2D163</accession>
<comment type="caution">
    <text evidence="2">The sequence shown here is derived from an EMBL/GenBank/DDBJ whole genome shotgun (WGS) entry which is preliminary data.</text>
</comment>
<reference evidence="2" key="2">
    <citation type="submission" date="2021-04" db="EMBL/GenBank/DDBJ databases">
        <authorList>
            <person name="Gilroy R."/>
        </authorList>
    </citation>
    <scope>NUCLEOTIDE SEQUENCE</scope>
    <source>
        <strain evidence="2">CHK192-9172</strain>
    </source>
</reference>
<dbReference type="Pfam" id="PF01261">
    <property type="entry name" value="AP_endonuc_2"/>
    <property type="match status" value="1"/>
</dbReference>
<keyword evidence="2" id="KW-0413">Isomerase</keyword>
<protein>
    <submittedName>
        <fullName evidence="2">Sugar phosphate isomerase/epimerase</fullName>
    </submittedName>
</protein>
<proteinExistence type="predicted"/>
<dbReference type="SUPFAM" id="SSF51658">
    <property type="entry name" value="Xylose isomerase-like"/>
    <property type="match status" value="1"/>
</dbReference>
<dbReference type="Gene3D" id="3.20.20.150">
    <property type="entry name" value="Divalent-metal-dependent TIM barrel enzymes"/>
    <property type="match status" value="1"/>
</dbReference>
<organism evidence="2 3">
    <name type="scientific">Candidatus Eubacterium avistercoris</name>
    <dbReference type="NCBI Taxonomy" id="2838567"/>
    <lineage>
        <taxon>Bacteria</taxon>
        <taxon>Bacillati</taxon>
        <taxon>Bacillota</taxon>
        <taxon>Clostridia</taxon>
        <taxon>Eubacteriales</taxon>
        <taxon>Eubacteriaceae</taxon>
        <taxon>Eubacterium</taxon>
    </lineage>
</organism>
<dbReference type="GO" id="GO:0016853">
    <property type="term" value="F:isomerase activity"/>
    <property type="evidence" value="ECO:0007669"/>
    <property type="project" value="UniProtKB-KW"/>
</dbReference>
<name>A0A9D2D163_9FIRM</name>
<dbReference type="InterPro" id="IPR036237">
    <property type="entry name" value="Xyl_isomerase-like_sf"/>
</dbReference>
<reference evidence="2" key="1">
    <citation type="journal article" date="2021" name="PeerJ">
        <title>Extensive microbial diversity within the chicken gut microbiome revealed by metagenomics and culture.</title>
        <authorList>
            <person name="Gilroy R."/>
            <person name="Ravi A."/>
            <person name="Getino M."/>
            <person name="Pursley I."/>
            <person name="Horton D.L."/>
            <person name="Alikhan N.F."/>
            <person name="Baker D."/>
            <person name="Gharbi K."/>
            <person name="Hall N."/>
            <person name="Watson M."/>
            <person name="Adriaenssens E.M."/>
            <person name="Foster-Nyarko E."/>
            <person name="Jarju S."/>
            <person name="Secka A."/>
            <person name="Antonio M."/>
            <person name="Oren A."/>
            <person name="Chaudhuri R.R."/>
            <person name="La Ragione R."/>
            <person name="Hildebrand F."/>
            <person name="Pallen M.J."/>
        </authorList>
    </citation>
    <scope>NUCLEOTIDE SEQUENCE</scope>
    <source>
        <strain evidence="2">CHK192-9172</strain>
    </source>
</reference>
<evidence type="ECO:0000259" key="1">
    <source>
        <dbReference type="Pfam" id="PF01261"/>
    </source>
</evidence>
<feature type="domain" description="Xylose isomerase-like TIM barrel" evidence="1">
    <location>
        <begin position="31"/>
        <end position="317"/>
    </location>
</feature>
<evidence type="ECO:0000313" key="2">
    <source>
        <dbReference type="EMBL" id="HIZ06678.1"/>
    </source>
</evidence>
<gene>
    <name evidence="2" type="ORF">IAA08_01940</name>
</gene>
<dbReference type="Proteomes" id="UP000824024">
    <property type="component" value="Unassembled WGS sequence"/>
</dbReference>
<evidence type="ECO:0000313" key="3">
    <source>
        <dbReference type="Proteomes" id="UP000824024"/>
    </source>
</evidence>